<evidence type="ECO:0000313" key="1">
    <source>
        <dbReference type="EMBL" id="CAD8179299.1"/>
    </source>
</evidence>
<organism evidence="1 2">
    <name type="scientific">Paramecium pentaurelia</name>
    <dbReference type="NCBI Taxonomy" id="43138"/>
    <lineage>
        <taxon>Eukaryota</taxon>
        <taxon>Sar</taxon>
        <taxon>Alveolata</taxon>
        <taxon>Ciliophora</taxon>
        <taxon>Intramacronucleata</taxon>
        <taxon>Oligohymenophorea</taxon>
        <taxon>Peniculida</taxon>
        <taxon>Parameciidae</taxon>
        <taxon>Paramecium</taxon>
    </lineage>
</organism>
<dbReference type="PANTHER" id="PTHR11319:SF35">
    <property type="entry name" value="OUTER MEMBRANE PROTEIN PMPC-RELATED"/>
    <property type="match status" value="1"/>
</dbReference>
<accession>A0A8S1VU36</accession>
<dbReference type="OrthoDB" id="10579761at2759"/>
<protein>
    <submittedName>
        <fullName evidence="1">Uncharacterized protein</fullName>
    </submittedName>
</protein>
<reference evidence="1" key="1">
    <citation type="submission" date="2021-01" db="EMBL/GenBank/DDBJ databases">
        <authorList>
            <consortium name="Genoscope - CEA"/>
            <person name="William W."/>
        </authorList>
    </citation>
    <scope>NUCLEOTIDE SEQUENCE</scope>
</reference>
<keyword evidence="2" id="KW-1185">Reference proteome</keyword>
<dbReference type="EMBL" id="CAJJDO010000071">
    <property type="protein sequence ID" value="CAD8179299.1"/>
    <property type="molecule type" value="Genomic_DNA"/>
</dbReference>
<proteinExistence type="predicted"/>
<dbReference type="AlphaFoldDB" id="A0A8S1VU36"/>
<gene>
    <name evidence="1" type="ORF">PPENT_87.1.T0710181</name>
</gene>
<dbReference type="Proteomes" id="UP000689195">
    <property type="component" value="Unassembled WGS sequence"/>
</dbReference>
<comment type="caution">
    <text evidence="1">The sequence shown here is derived from an EMBL/GenBank/DDBJ whole genome shotgun (WGS) entry which is preliminary data.</text>
</comment>
<name>A0A8S1VU36_9CILI</name>
<dbReference type="PANTHER" id="PTHR11319">
    <property type="entry name" value="G PROTEIN-COUPLED RECEPTOR-RELATED"/>
    <property type="match status" value="1"/>
</dbReference>
<sequence>MTIVQSLIIDKIFINPSYATAGRGFHIATQRKAQYQLLTRIFPIQILYHTFQYFLLVDLPSGRSIESYQYFDECTYSLSITILLFQNHSFRQIQQSKQRIIRFKLHIKTYGIQFNFIIRSYTRYIQSIEISCFLNQNTRDYNLDDLVYWNPNYDQDQVLLISIECNEISEPFYRQDPPYFIQSSINNYKLLVDIRTFQCQLSEFLNQTPGWCRICDKFQNLLSITRKALNCSYKDNTKIRLIESSMIELRQYYWRAYNYSQNIEYCYQFPKNCQG</sequence>
<evidence type="ECO:0000313" key="2">
    <source>
        <dbReference type="Proteomes" id="UP000689195"/>
    </source>
</evidence>